<gene>
    <name evidence="10" type="ORF">HYW89_01495</name>
</gene>
<sequence length="411" mass="45359">MPIYVYSAAAKDGKIVKGEREAENQKVLAQTLKTEGLFLLEAKEKGKTGLASWNISINISDLLSRLRPVGVVDKMFFARNLAVMVAAGLSLTRALDALAQESANPKFKKILTEVNNSVIKGKSFADSLRLHEKVFGPLFINMVEVGETTGKLTLVLKLIANQMKKDYNLKKRVKGAMFYPAIIIMVLLGVGTLMMIYVVPTLTSTIKELGVELPFTTKIIVTVSDLILNYAIWFLIALAALVFIFIRILKTQKGKEIFDRISLKLPIFGALIKKFNIARFCRTLAYLLTSGVPVVRSLEITSSVLGNTIYKDAVREASSEIQKGKQLNKILAAHPLIFQPVVLQMIQVGEETGKVSEMLLRLALFFEEDVTNTTKNLSTIIEPILMIVIGAAVGFFAISMLQPIYSSLGNI</sequence>
<evidence type="ECO:0000256" key="4">
    <source>
        <dbReference type="ARBA" id="ARBA00022519"/>
    </source>
</evidence>
<reference evidence="10 11" key="1">
    <citation type="submission" date="2020-07" db="EMBL/GenBank/DDBJ databases">
        <title>Huge and variable diversity of episymbiotic CPR bacteria and DPANN archaea in groundwater ecosystems.</title>
        <authorList>
            <person name="He C.Y."/>
            <person name="Keren R."/>
            <person name="Whittaker M."/>
            <person name="Farag I.F."/>
            <person name="Doudna J."/>
            <person name="Cate J.H.D."/>
            <person name="Banfield J.F."/>
        </authorList>
    </citation>
    <scope>NUCLEOTIDE SEQUENCE [LARGE SCALE GENOMIC DNA]</scope>
    <source>
        <strain evidence="10">NC_groundwater_541_Ag_S-0.1um_46_50</strain>
    </source>
</reference>
<dbReference type="InterPro" id="IPR042094">
    <property type="entry name" value="T2SS_GspF_sf"/>
</dbReference>
<dbReference type="Proteomes" id="UP000595618">
    <property type="component" value="Chromosome"/>
</dbReference>
<dbReference type="FunFam" id="1.20.81.30:FF:000001">
    <property type="entry name" value="Type II secretion system protein F"/>
    <property type="match status" value="2"/>
</dbReference>
<protein>
    <submittedName>
        <fullName evidence="10">Type II secretion system F family protein</fullName>
    </submittedName>
</protein>
<accession>A0A7T5RK44</accession>
<keyword evidence="7 8" id="KW-0472">Membrane</keyword>
<keyword evidence="6 8" id="KW-1133">Transmembrane helix</keyword>
<feature type="transmembrane region" description="Helical" evidence="8">
    <location>
        <begin position="177"/>
        <end position="199"/>
    </location>
</feature>
<evidence type="ECO:0000256" key="8">
    <source>
        <dbReference type="SAM" id="Phobius"/>
    </source>
</evidence>
<dbReference type="Pfam" id="PF00482">
    <property type="entry name" value="T2SSF"/>
    <property type="match status" value="2"/>
</dbReference>
<dbReference type="Gene3D" id="1.20.81.30">
    <property type="entry name" value="Type II secretion system (T2SS), domain F"/>
    <property type="match status" value="2"/>
</dbReference>
<dbReference type="InterPro" id="IPR018076">
    <property type="entry name" value="T2SS_GspF_dom"/>
</dbReference>
<evidence type="ECO:0000256" key="7">
    <source>
        <dbReference type="ARBA" id="ARBA00023136"/>
    </source>
</evidence>
<evidence type="ECO:0000313" key="11">
    <source>
        <dbReference type="Proteomes" id="UP000595618"/>
    </source>
</evidence>
<name>A0A7T5RK44_9BACT</name>
<evidence type="ECO:0000256" key="6">
    <source>
        <dbReference type="ARBA" id="ARBA00022989"/>
    </source>
</evidence>
<evidence type="ECO:0000259" key="9">
    <source>
        <dbReference type="Pfam" id="PF00482"/>
    </source>
</evidence>
<dbReference type="PANTHER" id="PTHR30012">
    <property type="entry name" value="GENERAL SECRETION PATHWAY PROTEIN"/>
    <property type="match status" value="1"/>
</dbReference>
<feature type="transmembrane region" description="Helical" evidence="8">
    <location>
        <begin position="219"/>
        <end position="246"/>
    </location>
</feature>
<feature type="domain" description="Type II secretion system protein GspF" evidence="9">
    <location>
        <begin position="280"/>
        <end position="403"/>
    </location>
</feature>
<evidence type="ECO:0000313" key="10">
    <source>
        <dbReference type="EMBL" id="QQG45582.1"/>
    </source>
</evidence>
<evidence type="ECO:0000256" key="5">
    <source>
        <dbReference type="ARBA" id="ARBA00022692"/>
    </source>
</evidence>
<evidence type="ECO:0000256" key="2">
    <source>
        <dbReference type="ARBA" id="ARBA00005745"/>
    </source>
</evidence>
<keyword evidence="5 8" id="KW-0812">Transmembrane</keyword>
<proteinExistence type="inferred from homology"/>
<organism evidence="10 11">
    <name type="scientific">Candidatus Sungiibacteriota bacterium</name>
    <dbReference type="NCBI Taxonomy" id="2750080"/>
    <lineage>
        <taxon>Bacteria</taxon>
        <taxon>Candidatus Sungiibacteriota</taxon>
    </lineage>
</organism>
<evidence type="ECO:0000256" key="1">
    <source>
        <dbReference type="ARBA" id="ARBA00004429"/>
    </source>
</evidence>
<dbReference type="PANTHER" id="PTHR30012:SF0">
    <property type="entry name" value="TYPE II SECRETION SYSTEM PROTEIN F-RELATED"/>
    <property type="match status" value="1"/>
</dbReference>
<dbReference type="PRINTS" id="PR00812">
    <property type="entry name" value="BCTERIALGSPF"/>
</dbReference>
<feature type="transmembrane region" description="Helical" evidence="8">
    <location>
        <begin position="384"/>
        <end position="405"/>
    </location>
</feature>
<comment type="subcellular location">
    <subcellularLocation>
        <location evidence="1">Cell inner membrane</location>
        <topology evidence="1">Multi-pass membrane protein</topology>
    </subcellularLocation>
</comment>
<keyword evidence="4" id="KW-0997">Cell inner membrane</keyword>
<dbReference type="EMBL" id="CP066690">
    <property type="protein sequence ID" value="QQG45582.1"/>
    <property type="molecule type" value="Genomic_DNA"/>
</dbReference>
<feature type="domain" description="Type II secretion system protein GspF" evidence="9">
    <location>
        <begin position="77"/>
        <end position="200"/>
    </location>
</feature>
<dbReference type="GO" id="GO:0005886">
    <property type="term" value="C:plasma membrane"/>
    <property type="evidence" value="ECO:0007669"/>
    <property type="project" value="UniProtKB-SubCell"/>
</dbReference>
<keyword evidence="3" id="KW-1003">Cell membrane</keyword>
<evidence type="ECO:0000256" key="3">
    <source>
        <dbReference type="ARBA" id="ARBA00022475"/>
    </source>
</evidence>
<comment type="similarity">
    <text evidence="2">Belongs to the GSP F family.</text>
</comment>
<dbReference type="InterPro" id="IPR003004">
    <property type="entry name" value="GspF/PilC"/>
</dbReference>
<dbReference type="AlphaFoldDB" id="A0A7T5RK44"/>